<keyword evidence="2" id="KW-1185">Reference proteome</keyword>
<protein>
    <submittedName>
        <fullName evidence="1">Uncharacterized protein</fullName>
    </submittedName>
</protein>
<organism evidence="1 2">
    <name type="scientific">Neurospora intermedia</name>
    <dbReference type="NCBI Taxonomy" id="5142"/>
    <lineage>
        <taxon>Eukaryota</taxon>
        <taxon>Fungi</taxon>
        <taxon>Dikarya</taxon>
        <taxon>Ascomycota</taxon>
        <taxon>Pezizomycotina</taxon>
        <taxon>Sordariomycetes</taxon>
        <taxon>Sordariomycetidae</taxon>
        <taxon>Sordariales</taxon>
        <taxon>Sordariaceae</taxon>
        <taxon>Neurospora</taxon>
    </lineage>
</organism>
<comment type="caution">
    <text evidence="1">The sequence shown here is derived from an EMBL/GenBank/DDBJ whole genome shotgun (WGS) entry which is preliminary data.</text>
</comment>
<proteinExistence type="predicted"/>
<name>A0ABR3D831_NEUIN</name>
<dbReference type="EMBL" id="JAVLET010000007">
    <property type="protein sequence ID" value="KAL0468418.1"/>
    <property type="molecule type" value="Genomic_DNA"/>
</dbReference>
<evidence type="ECO:0000313" key="2">
    <source>
        <dbReference type="Proteomes" id="UP001451303"/>
    </source>
</evidence>
<reference evidence="1 2" key="1">
    <citation type="submission" date="2023-09" db="EMBL/GenBank/DDBJ databases">
        <title>Multi-omics analysis of a traditional fermented food reveals byproduct-associated fungal strains for waste-to-food upcycling.</title>
        <authorList>
            <consortium name="Lawrence Berkeley National Laboratory"/>
            <person name="Rekdal V.M."/>
            <person name="Villalobos-Escobedo J.M."/>
            <person name="Rodriguez-Valeron N."/>
            <person name="Garcia M.O."/>
            <person name="Vasquez D.P."/>
            <person name="Damayanti I."/>
            <person name="Sorensen P.M."/>
            <person name="Baidoo E.E."/>
            <person name="De Carvalho A.C."/>
            <person name="Riley R."/>
            <person name="Lipzen A."/>
            <person name="He G."/>
            <person name="Yan M."/>
            <person name="Haridas S."/>
            <person name="Daum C."/>
            <person name="Yoshinaga Y."/>
            <person name="Ng V."/>
            <person name="Grigoriev I.V."/>
            <person name="Munk R."/>
            <person name="Nuraida L."/>
            <person name="Wijaya C.H."/>
            <person name="Morales P.-C."/>
            <person name="Keasling J.D."/>
        </authorList>
    </citation>
    <scope>NUCLEOTIDE SEQUENCE [LARGE SCALE GENOMIC DNA]</scope>
    <source>
        <strain evidence="1 2">FGSC 2613</strain>
    </source>
</reference>
<gene>
    <name evidence="1" type="ORF">QR685DRAFT_530904</name>
</gene>
<evidence type="ECO:0000313" key="1">
    <source>
        <dbReference type="EMBL" id="KAL0468418.1"/>
    </source>
</evidence>
<dbReference type="Proteomes" id="UP001451303">
    <property type="component" value="Unassembled WGS sequence"/>
</dbReference>
<accession>A0ABR3D831</accession>
<sequence>MLSSVASHCFYLKSSCDITDVWWIQSDHSLWPPRTVVGPPHPLLVTPPSRVSI</sequence>